<evidence type="ECO:0000313" key="8">
    <source>
        <dbReference type="EMBL" id="TPX33849.1"/>
    </source>
</evidence>
<dbReference type="Pfam" id="PF07986">
    <property type="entry name" value="TBCC"/>
    <property type="match status" value="1"/>
</dbReference>
<dbReference type="GO" id="GO:0005737">
    <property type="term" value="C:cytoplasm"/>
    <property type="evidence" value="ECO:0007669"/>
    <property type="project" value="UniProtKB-SubCell"/>
</dbReference>
<comment type="subunit">
    <text evidence="6">Supercomplex made of cofactors A to E. Cofactors A and D function by capturing and stabilizing tubulin in a quasi-native conformation. Cofactor E binds to the cofactor D-tubulin complex; interaction with cofactor C then causes the release of tubulin polypeptides that are committed to the native state.</text>
</comment>
<name>A0A507C434_9FUNG</name>
<dbReference type="InterPro" id="IPR038397">
    <property type="entry name" value="TBCC_N_sf"/>
</dbReference>
<dbReference type="InterPro" id="IPR031925">
    <property type="entry name" value="TBCC_N"/>
</dbReference>
<comment type="subcellular location">
    <subcellularLocation>
        <location evidence="1">Cytoplasm</location>
    </subcellularLocation>
</comment>
<dbReference type="AlphaFoldDB" id="A0A507C434"/>
<dbReference type="PROSITE" id="PS51329">
    <property type="entry name" value="C_CAP_COFACTOR_C"/>
    <property type="match status" value="1"/>
</dbReference>
<keyword evidence="9" id="KW-1185">Reference proteome</keyword>
<dbReference type="InterPro" id="IPR017901">
    <property type="entry name" value="C-CAP_CF_C-like"/>
</dbReference>
<dbReference type="OrthoDB" id="194775at2759"/>
<reference evidence="8 9" key="1">
    <citation type="journal article" date="2019" name="Sci. Rep.">
        <title>Comparative genomics of chytrid fungi reveal insights into the obligate biotrophic and pathogenic lifestyle of Synchytrium endobioticum.</title>
        <authorList>
            <person name="van de Vossenberg B.T.L.H."/>
            <person name="Warris S."/>
            <person name="Nguyen H.D.T."/>
            <person name="van Gent-Pelzer M.P.E."/>
            <person name="Joly D.L."/>
            <person name="van de Geest H.C."/>
            <person name="Bonants P.J.M."/>
            <person name="Smith D.S."/>
            <person name="Levesque C.A."/>
            <person name="van der Lee T.A.J."/>
        </authorList>
    </citation>
    <scope>NUCLEOTIDE SEQUENCE [LARGE SCALE GENOMIC DNA]</scope>
    <source>
        <strain evidence="8 9">JEL517</strain>
    </source>
</reference>
<evidence type="ECO:0000256" key="3">
    <source>
        <dbReference type="ARBA" id="ARBA00022490"/>
    </source>
</evidence>
<comment type="similarity">
    <text evidence="2">Belongs to the TBCC family.</text>
</comment>
<keyword evidence="5" id="KW-0143">Chaperone</keyword>
<keyword evidence="4" id="KW-0007">Acetylation</keyword>
<protein>
    <recommendedName>
        <fullName evidence="7">C-CAP/cofactor C-like domain-containing protein</fullName>
    </recommendedName>
</protein>
<dbReference type="InterPro" id="IPR027684">
    <property type="entry name" value="TBCC"/>
</dbReference>
<feature type="domain" description="C-CAP/cofactor C-like" evidence="7">
    <location>
        <begin position="132"/>
        <end position="274"/>
    </location>
</feature>
<organism evidence="8 9">
    <name type="scientific">Synchytrium microbalum</name>
    <dbReference type="NCBI Taxonomy" id="1806994"/>
    <lineage>
        <taxon>Eukaryota</taxon>
        <taxon>Fungi</taxon>
        <taxon>Fungi incertae sedis</taxon>
        <taxon>Chytridiomycota</taxon>
        <taxon>Chytridiomycota incertae sedis</taxon>
        <taxon>Chytridiomycetes</taxon>
        <taxon>Synchytriales</taxon>
        <taxon>Synchytriaceae</taxon>
        <taxon>Synchytrium</taxon>
    </lineage>
</organism>
<evidence type="ECO:0000256" key="4">
    <source>
        <dbReference type="ARBA" id="ARBA00022990"/>
    </source>
</evidence>
<dbReference type="RefSeq" id="XP_031024733.1">
    <property type="nucleotide sequence ID" value="XM_031169216.1"/>
</dbReference>
<dbReference type="GO" id="GO:0007023">
    <property type="term" value="P:post-chaperonin tubulin folding pathway"/>
    <property type="evidence" value="ECO:0007669"/>
    <property type="project" value="InterPro"/>
</dbReference>
<dbReference type="GO" id="GO:0007021">
    <property type="term" value="P:tubulin complex assembly"/>
    <property type="evidence" value="ECO:0007669"/>
    <property type="project" value="TreeGrafter"/>
</dbReference>
<evidence type="ECO:0000259" key="7">
    <source>
        <dbReference type="PROSITE" id="PS51329"/>
    </source>
</evidence>
<sequence>MASSTGASSEFYTLYQTERVGITQDLDLLKTTPPTAIAAKCDDLLSRINALQEKINAATIYLPQYDQRQLALQTRQLSDELAVQRAALLPKSKFSFKSTRATVTAPVATKQNVDPVPAIAKPAEDQQYQPSPNSYSITTKANTYITTTQQDRHHQQEEAYIQQLSSCVVDLSDMPSLAAVYISDLRDCVVRLPPVNGSVWVDRCQNLILFAACRQFRMHQTSKADIYLHVKSHPIIEHCTKINFGRYILSDESLQRTQLDPQVNHYTSVEDFDWLKQHASPNWSTMTDDKQNKTWEAKHPNETVESFVTRWL</sequence>
<dbReference type="PANTHER" id="PTHR15139:SF0">
    <property type="entry name" value="TUBULIN-SPECIFIC CHAPERONE C"/>
    <property type="match status" value="1"/>
</dbReference>
<evidence type="ECO:0000256" key="6">
    <source>
        <dbReference type="ARBA" id="ARBA00026055"/>
    </source>
</evidence>
<dbReference type="Proteomes" id="UP000319731">
    <property type="component" value="Unassembled WGS sequence"/>
</dbReference>
<accession>A0A507C434</accession>
<comment type="caution">
    <text evidence="8">The sequence shown here is derived from an EMBL/GenBank/DDBJ whole genome shotgun (WGS) entry which is preliminary data.</text>
</comment>
<dbReference type="GeneID" id="42004513"/>
<evidence type="ECO:0000313" key="9">
    <source>
        <dbReference type="Proteomes" id="UP000319731"/>
    </source>
</evidence>
<dbReference type="Pfam" id="PF16752">
    <property type="entry name" value="TBCC_N"/>
    <property type="match status" value="1"/>
</dbReference>
<evidence type="ECO:0000256" key="5">
    <source>
        <dbReference type="ARBA" id="ARBA00023186"/>
    </source>
</evidence>
<dbReference type="GO" id="GO:0015631">
    <property type="term" value="F:tubulin binding"/>
    <property type="evidence" value="ECO:0007669"/>
    <property type="project" value="InterPro"/>
</dbReference>
<evidence type="ECO:0000256" key="2">
    <source>
        <dbReference type="ARBA" id="ARBA00008848"/>
    </source>
</evidence>
<keyword evidence="3" id="KW-0963">Cytoplasm</keyword>
<dbReference type="STRING" id="1806994.A0A507C434"/>
<dbReference type="InterPro" id="IPR006599">
    <property type="entry name" value="CARP_motif"/>
</dbReference>
<dbReference type="InterPro" id="IPR016098">
    <property type="entry name" value="CAP/MinC_C"/>
</dbReference>
<proteinExistence type="inferred from homology"/>
<dbReference type="Gene3D" id="1.20.58.1250">
    <property type="entry name" value="Tubulin Binding Cofactor C, N-terminal domain"/>
    <property type="match status" value="1"/>
</dbReference>
<evidence type="ECO:0000256" key="1">
    <source>
        <dbReference type="ARBA" id="ARBA00004496"/>
    </source>
</evidence>
<dbReference type="Gene3D" id="2.160.20.70">
    <property type="match status" value="1"/>
</dbReference>
<dbReference type="EMBL" id="QEAO01000017">
    <property type="protein sequence ID" value="TPX33849.1"/>
    <property type="molecule type" value="Genomic_DNA"/>
</dbReference>
<dbReference type="PANTHER" id="PTHR15139">
    <property type="entry name" value="TUBULIN FOLDING COFACTOR C"/>
    <property type="match status" value="1"/>
</dbReference>
<dbReference type="SMART" id="SM00673">
    <property type="entry name" value="CARP"/>
    <property type="match status" value="2"/>
</dbReference>
<gene>
    <name evidence="8" type="ORF">SmJEL517_g03288</name>
</gene>
<dbReference type="InterPro" id="IPR012945">
    <property type="entry name" value="Tubulin-bd_cofactor_C_dom"/>
</dbReference>